<organism evidence="2 3">
    <name type="scientific">Pendulispora rubella</name>
    <dbReference type="NCBI Taxonomy" id="2741070"/>
    <lineage>
        <taxon>Bacteria</taxon>
        <taxon>Pseudomonadati</taxon>
        <taxon>Myxococcota</taxon>
        <taxon>Myxococcia</taxon>
        <taxon>Myxococcales</taxon>
        <taxon>Sorangiineae</taxon>
        <taxon>Pendulisporaceae</taxon>
        <taxon>Pendulispora</taxon>
    </lineage>
</organism>
<keyword evidence="3" id="KW-1185">Reference proteome</keyword>
<gene>
    <name evidence="2" type="ORF">LVJ94_24260</name>
</gene>
<dbReference type="Pfam" id="PF00550">
    <property type="entry name" value="PP-binding"/>
    <property type="match status" value="1"/>
</dbReference>
<proteinExistence type="predicted"/>
<dbReference type="EMBL" id="CP089983">
    <property type="protein sequence ID" value="WXB10330.1"/>
    <property type="molecule type" value="Genomic_DNA"/>
</dbReference>
<dbReference type="InterPro" id="IPR009081">
    <property type="entry name" value="PP-bd_ACP"/>
</dbReference>
<sequence length="109" mass="12177">MNERNNLSNTSNAANDNVVLADLGTMIREVIGEEWAEDVPIEMETSFAKDLELESIEFVALAERLKEKFGKEVDFAGWLGSMELEQILQLRVGQLVEFIVRCNSASPTA</sequence>
<dbReference type="SUPFAM" id="SSF47336">
    <property type="entry name" value="ACP-like"/>
    <property type="match status" value="1"/>
</dbReference>
<dbReference type="InterPro" id="IPR036736">
    <property type="entry name" value="ACP-like_sf"/>
</dbReference>
<protein>
    <submittedName>
        <fullName evidence="2">Phosphopantetheine-binding protein</fullName>
    </submittedName>
</protein>
<evidence type="ECO:0000259" key="1">
    <source>
        <dbReference type="Pfam" id="PF00550"/>
    </source>
</evidence>
<accession>A0ABZ2LIX4</accession>
<dbReference type="Gene3D" id="1.10.1200.10">
    <property type="entry name" value="ACP-like"/>
    <property type="match status" value="1"/>
</dbReference>
<feature type="domain" description="Carrier" evidence="1">
    <location>
        <begin position="26"/>
        <end position="75"/>
    </location>
</feature>
<evidence type="ECO:0000313" key="3">
    <source>
        <dbReference type="Proteomes" id="UP001374803"/>
    </source>
</evidence>
<dbReference type="Proteomes" id="UP001374803">
    <property type="component" value="Chromosome"/>
</dbReference>
<evidence type="ECO:0000313" key="2">
    <source>
        <dbReference type="EMBL" id="WXB10330.1"/>
    </source>
</evidence>
<dbReference type="RefSeq" id="WP_394840006.1">
    <property type="nucleotide sequence ID" value="NZ_CP089929.1"/>
</dbReference>
<name>A0ABZ2LIX4_9BACT</name>
<reference evidence="2" key="1">
    <citation type="submission" date="2021-12" db="EMBL/GenBank/DDBJ databases">
        <title>Discovery of the Pendulisporaceae a myxobacterial family with distinct sporulation behavior and unique specialized metabolism.</title>
        <authorList>
            <person name="Garcia R."/>
            <person name="Popoff A."/>
            <person name="Bader C.D."/>
            <person name="Loehr J."/>
            <person name="Walesch S."/>
            <person name="Walt C."/>
            <person name="Boldt J."/>
            <person name="Bunk B."/>
            <person name="Haeckl F.J.F.P.J."/>
            <person name="Gunesch A.P."/>
            <person name="Birkelbach J."/>
            <person name="Nuebel U."/>
            <person name="Pietschmann T."/>
            <person name="Bach T."/>
            <person name="Mueller R."/>
        </authorList>
    </citation>
    <scope>NUCLEOTIDE SEQUENCE</scope>
    <source>
        <strain evidence="2">MSr11367</strain>
    </source>
</reference>